<evidence type="ECO:0000256" key="2">
    <source>
        <dbReference type="SAM" id="MobiDB-lite"/>
    </source>
</evidence>
<dbReference type="PANTHER" id="PTHR12357">
    <property type="entry name" value="YTH YT521-B HOMOLOGY DOMAIN-CONTAINING"/>
    <property type="match status" value="1"/>
</dbReference>
<feature type="compositionally biased region" description="Low complexity" evidence="2">
    <location>
        <begin position="201"/>
        <end position="215"/>
    </location>
</feature>
<dbReference type="PANTHER" id="PTHR12357:SF99">
    <property type="entry name" value="YTH DOMAIN-CONTAINING PROTEIN ECT2-RELATED"/>
    <property type="match status" value="1"/>
</dbReference>
<evidence type="ECO:0000313" key="4">
    <source>
        <dbReference type="EMBL" id="CAA2627899.1"/>
    </source>
</evidence>
<dbReference type="GO" id="GO:1990247">
    <property type="term" value="F:N6-methyladenosine-containing RNA reader activity"/>
    <property type="evidence" value="ECO:0007669"/>
    <property type="project" value="UniProtKB-UniRule"/>
</dbReference>
<dbReference type="Proteomes" id="UP001189122">
    <property type="component" value="Unassembled WGS sequence"/>
</dbReference>
<dbReference type="Gene3D" id="3.10.590.10">
    <property type="entry name" value="ph1033 like domains"/>
    <property type="match status" value="1"/>
</dbReference>
<comment type="similarity">
    <text evidence="1">Belongs to the YTHDF family.</text>
</comment>
<dbReference type="AlphaFoldDB" id="A0A7I8JBP1"/>
<dbReference type="CDD" id="cd21134">
    <property type="entry name" value="YTH"/>
    <property type="match status" value="1"/>
</dbReference>
<organism evidence="4">
    <name type="scientific">Spirodela intermedia</name>
    <name type="common">Intermediate duckweed</name>
    <dbReference type="NCBI Taxonomy" id="51605"/>
    <lineage>
        <taxon>Eukaryota</taxon>
        <taxon>Viridiplantae</taxon>
        <taxon>Streptophyta</taxon>
        <taxon>Embryophyta</taxon>
        <taxon>Tracheophyta</taxon>
        <taxon>Spermatophyta</taxon>
        <taxon>Magnoliopsida</taxon>
        <taxon>Liliopsida</taxon>
        <taxon>Araceae</taxon>
        <taxon>Lemnoideae</taxon>
        <taxon>Spirodela</taxon>
    </lineage>
</organism>
<evidence type="ECO:0000313" key="5">
    <source>
        <dbReference type="Proteomes" id="UP001189122"/>
    </source>
</evidence>
<dbReference type="InterPro" id="IPR045168">
    <property type="entry name" value="YTH_prot"/>
</dbReference>
<dbReference type="PROSITE" id="PS50882">
    <property type="entry name" value="YTH"/>
    <property type="match status" value="1"/>
</dbReference>
<dbReference type="EMBL" id="LR743597">
    <property type="protein sequence ID" value="CAA2627899.1"/>
    <property type="molecule type" value="Genomic_DNA"/>
</dbReference>
<dbReference type="GO" id="GO:0061157">
    <property type="term" value="P:mRNA destabilization"/>
    <property type="evidence" value="ECO:0007669"/>
    <property type="project" value="TreeGrafter"/>
</dbReference>
<keyword evidence="1" id="KW-0694">RNA-binding</keyword>
<dbReference type="GO" id="GO:0005737">
    <property type="term" value="C:cytoplasm"/>
    <property type="evidence" value="ECO:0007669"/>
    <property type="project" value="TreeGrafter"/>
</dbReference>
<name>A0A7I8JBP1_SPIIN</name>
<comment type="function">
    <text evidence="1">Specifically recognizes and binds N6-methyladenosine (m6A)-containing RNAs, and regulates mRNA stability. M6A is a modification present at internal sites of mRNAs and some non-coding RNAs and plays a role in mRNA stability and processing.</text>
</comment>
<gene>
    <name evidence="4" type="ORF">SI7747_10013548</name>
</gene>
<dbReference type="GO" id="GO:0003729">
    <property type="term" value="F:mRNA binding"/>
    <property type="evidence" value="ECO:0007669"/>
    <property type="project" value="UniProtKB-UniRule"/>
</dbReference>
<dbReference type="Pfam" id="PF04146">
    <property type="entry name" value="YTH"/>
    <property type="match status" value="1"/>
</dbReference>
<feature type="region of interest" description="Disordered" evidence="2">
    <location>
        <begin position="280"/>
        <end position="299"/>
    </location>
</feature>
<evidence type="ECO:0000256" key="1">
    <source>
        <dbReference type="RuleBase" id="RU369095"/>
    </source>
</evidence>
<feature type="compositionally biased region" description="Polar residues" evidence="2">
    <location>
        <begin position="180"/>
        <end position="200"/>
    </location>
</feature>
<feature type="region of interest" description="Disordered" evidence="2">
    <location>
        <begin position="149"/>
        <end position="252"/>
    </location>
</feature>
<reference evidence="4 5" key="1">
    <citation type="submission" date="2019-12" db="EMBL/GenBank/DDBJ databases">
        <authorList>
            <person name="Scholz U."/>
            <person name="Mascher M."/>
            <person name="Fiebig A."/>
        </authorList>
    </citation>
    <scope>NUCLEOTIDE SEQUENCE</scope>
</reference>
<keyword evidence="5" id="KW-1185">Reference proteome</keyword>
<sequence length="619" mass="67312">MAAVAPVADQATDLLQKLSLDSQTKTNGASEVTKKPAKQAYGSADGGDRTSAPVPSSERSMTPLLQEFMDPSMCYLPNGYASPAYYYGAYDGSVTDWEEYSRYLNPDEMPPSGVYGDVYHHGYGYAPYGAYAPPGSPVPTIGHDGQLYGPQHYQYPGPYYPPATPTNSTFTPNNPPPSSQAEVSAPVSSDQTTVSVDATKSNSNGISNGNSNGNNWTLPLKPSPQNSSTTSNGSYGRGPIQGSLPSGYPDSRYSYDGVRSPVPWLDCPTFLDGQHRVPTTSSVSSPVFHAGNNSSTRNHNLRPFPHMMGLHSPRPNSGMGPGGTGLMNNLYPNARIEDDVHKSIKYNVWASTASGNKKLDAAYQESKAKDSASLFSFFSLNFIFQVNTSGQFVGIAEMVGPVDFNKTVEYWQQDKWTGCFPVKWHIVKDVPNRILKHITLENNENKPVTNSRDTQEVKLDQGLQMLKLFKEHVSKTSILDDFLFYESARRPCRREGPSSNSFRNRQCSKLAISARRLPDDIFLTSSVWDGKAAGTTVVDEVDGVANANGKLRLQKPLDSPVMSKEATQVALGELKPVERTGSPPADREKSGCGCQRLLAYFDDELGLGWGCGNGGWGLV</sequence>
<dbReference type="InterPro" id="IPR007275">
    <property type="entry name" value="YTH_domain"/>
</dbReference>
<feature type="compositionally biased region" description="Polar residues" evidence="2">
    <location>
        <begin position="223"/>
        <end position="234"/>
    </location>
</feature>
<dbReference type="EMBL" id="CACRZD030000010">
    <property type="protein sequence ID" value="CAA6667155.1"/>
    <property type="molecule type" value="Genomic_DNA"/>
</dbReference>
<feature type="compositionally biased region" description="Polar residues" evidence="2">
    <location>
        <begin position="19"/>
        <end position="30"/>
    </location>
</feature>
<feature type="domain" description="YTH" evidence="3">
    <location>
        <begin position="327"/>
        <end position="469"/>
    </location>
</feature>
<protein>
    <recommendedName>
        <fullName evidence="1">YTH domain-containing family protein</fullName>
    </recommendedName>
</protein>
<proteinExistence type="inferred from homology"/>
<feature type="region of interest" description="Disordered" evidence="2">
    <location>
        <begin position="19"/>
        <end position="58"/>
    </location>
</feature>
<accession>A0A7I8JBP1</accession>
<evidence type="ECO:0000259" key="3">
    <source>
        <dbReference type="PROSITE" id="PS50882"/>
    </source>
</evidence>